<proteinExistence type="predicted"/>
<evidence type="ECO:0000313" key="1">
    <source>
        <dbReference type="EMBL" id="JAD34851.1"/>
    </source>
</evidence>
<dbReference type="EMBL" id="GBRH01263044">
    <property type="protein sequence ID" value="JAD34851.1"/>
    <property type="molecule type" value="Transcribed_RNA"/>
</dbReference>
<organism evidence="1">
    <name type="scientific">Arundo donax</name>
    <name type="common">Giant reed</name>
    <name type="synonym">Donax arundinaceus</name>
    <dbReference type="NCBI Taxonomy" id="35708"/>
    <lineage>
        <taxon>Eukaryota</taxon>
        <taxon>Viridiplantae</taxon>
        <taxon>Streptophyta</taxon>
        <taxon>Embryophyta</taxon>
        <taxon>Tracheophyta</taxon>
        <taxon>Spermatophyta</taxon>
        <taxon>Magnoliopsida</taxon>
        <taxon>Liliopsida</taxon>
        <taxon>Poales</taxon>
        <taxon>Poaceae</taxon>
        <taxon>PACMAD clade</taxon>
        <taxon>Arundinoideae</taxon>
        <taxon>Arundineae</taxon>
        <taxon>Arundo</taxon>
    </lineage>
</organism>
<reference evidence="1" key="1">
    <citation type="submission" date="2014-09" db="EMBL/GenBank/DDBJ databases">
        <authorList>
            <person name="Magalhaes I.L.F."/>
            <person name="Oliveira U."/>
            <person name="Santos F.R."/>
            <person name="Vidigal T.H.D.A."/>
            <person name="Brescovit A.D."/>
            <person name="Santos A.J."/>
        </authorList>
    </citation>
    <scope>NUCLEOTIDE SEQUENCE</scope>
    <source>
        <tissue evidence="1">Shoot tissue taken approximately 20 cm above the soil surface</tissue>
    </source>
</reference>
<protein>
    <submittedName>
        <fullName evidence="1">Uncharacterized protein</fullName>
    </submittedName>
</protein>
<dbReference type="AlphaFoldDB" id="A0A0A8Z7R8"/>
<name>A0A0A8Z7R8_ARUDO</name>
<accession>A0A0A8Z7R8</accession>
<sequence>MQNNTNPLMIVRTYMLREGLSQQGKRMTV</sequence>
<reference evidence="1" key="2">
    <citation type="journal article" date="2015" name="Data Brief">
        <title>Shoot transcriptome of the giant reed, Arundo donax.</title>
        <authorList>
            <person name="Barrero R.A."/>
            <person name="Guerrero F.D."/>
            <person name="Moolhuijzen P."/>
            <person name="Goolsby J.A."/>
            <person name="Tidwell J."/>
            <person name="Bellgard S.E."/>
            <person name="Bellgard M.I."/>
        </authorList>
    </citation>
    <scope>NUCLEOTIDE SEQUENCE</scope>
    <source>
        <tissue evidence="1">Shoot tissue taken approximately 20 cm above the soil surface</tissue>
    </source>
</reference>